<dbReference type="EMBL" id="JAZHRV010000001">
    <property type="protein sequence ID" value="MEH2555915.1"/>
    <property type="molecule type" value="Genomic_DNA"/>
</dbReference>
<comment type="caution">
    <text evidence="2">The sequence shown here is derived from an EMBL/GenBank/DDBJ whole genome shotgun (WGS) entry which is preliminary data.</text>
</comment>
<reference evidence="2 3" key="1">
    <citation type="submission" date="2024-02" db="EMBL/GenBank/DDBJ databases">
        <title>Adaptive strategies in a cosmopolitan and abundant soil bacterium.</title>
        <authorList>
            <person name="Carini P."/>
        </authorList>
    </citation>
    <scope>NUCLEOTIDE SEQUENCE [LARGE SCALE GENOMIC DNA]</scope>
    <source>
        <strain evidence="2 3">AZCC 1608</strain>
    </source>
</reference>
<name>A0ABU8BBK6_9BRAD</name>
<feature type="signal peptide" evidence="1">
    <location>
        <begin position="1"/>
        <end position="22"/>
    </location>
</feature>
<dbReference type="RefSeq" id="WP_334481114.1">
    <property type="nucleotide sequence ID" value="NZ_JAZHRV010000001.1"/>
</dbReference>
<keyword evidence="3" id="KW-1185">Reference proteome</keyword>
<proteinExistence type="predicted"/>
<sequence>MRILALAILAIGTISAAAPARAQTYGGGYPVCLHVYGPITYYECSYTSIPQCNASASGRAAQCVVNPYFANAYQDRPVRRRGVY</sequence>
<dbReference type="InterPro" id="IPR021937">
    <property type="entry name" value="DUF3551"/>
</dbReference>
<accession>A0ABU8BBK6</accession>
<evidence type="ECO:0000256" key="1">
    <source>
        <dbReference type="SAM" id="SignalP"/>
    </source>
</evidence>
<feature type="chain" id="PRO_5045806116" description="DUF3551 domain-containing protein" evidence="1">
    <location>
        <begin position="23"/>
        <end position="84"/>
    </location>
</feature>
<evidence type="ECO:0000313" key="3">
    <source>
        <dbReference type="Proteomes" id="UP001364224"/>
    </source>
</evidence>
<organism evidence="2 3">
    <name type="scientific">Bradyrhizobium algeriense</name>
    <dbReference type="NCBI Taxonomy" id="634784"/>
    <lineage>
        <taxon>Bacteria</taxon>
        <taxon>Pseudomonadati</taxon>
        <taxon>Pseudomonadota</taxon>
        <taxon>Alphaproteobacteria</taxon>
        <taxon>Hyphomicrobiales</taxon>
        <taxon>Nitrobacteraceae</taxon>
        <taxon>Bradyrhizobium</taxon>
    </lineage>
</organism>
<protein>
    <recommendedName>
        <fullName evidence="4">DUF3551 domain-containing protein</fullName>
    </recommendedName>
</protein>
<dbReference type="Pfam" id="PF12071">
    <property type="entry name" value="DUF3551"/>
    <property type="match status" value="1"/>
</dbReference>
<evidence type="ECO:0000313" key="2">
    <source>
        <dbReference type="EMBL" id="MEH2555915.1"/>
    </source>
</evidence>
<evidence type="ECO:0008006" key="4">
    <source>
        <dbReference type="Google" id="ProtNLM"/>
    </source>
</evidence>
<gene>
    <name evidence="2" type="ORF">V1286_003444</name>
</gene>
<keyword evidence="1" id="KW-0732">Signal</keyword>
<dbReference type="Proteomes" id="UP001364224">
    <property type="component" value="Unassembled WGS sequence"/>
</dbReference>